<proteinExistence type="predicted"/>
<dbReference type="Proteomes" id="UP000034502">
    <property type="component" value="Unassembled WGS sequence"/>
</dbReference>
<accession>A0A0G1U877</accession>
<evidence type="ECO:0000313" key="2">
    <source>
        <dbReference type="Proteomes" id="UP000034502"/>
    </source>
</evidence>
<reference evidence="1 2" key="1">
    <citation type="journal article" date="2015" name="Nature">
        <title>rRNA introns, odd ribosomes, and small enigmatic genomes across a large radiation of phyla.</title>
        <authorList>
            <person name="Brown C.T."/>
            <person name="Hug L.A."/>
            <person name="Thomas B.C."/>
            <person name="Sharon I."/>
            <person name="Castelle C.J."/>
            <person name="Singh A."/>
            <person name="Wilkins M.J."/>
            <person name="Williams K.H."/>
            <person name="Banfield J.F."/>
        </authorList>
    </citation>
    <scope>NUCLEOTIDE SEQUENCE [LARGE SCALE GENOMIC DNA]</scope>
</reference>
<protein>
    <submittedName>
        <fullName evidence="1">Uncharacterized protein</fullName>
    </submittedName>
</protein>
<organism evidence="1 2">
    <name type="scientific">Candidatus Amesbacteria bacterium GW2011_GWC1_47_15</name>
    <dbReference type="NCBI Taxonomy" id="1618364"/>
    <lineage>
        <taxon>Bacteria</taxon>
        <taxon>Candidatus Amesiibacteriota</taxon>
    </lineage>
</organism>
<evidence type="ECO:0000313" key="1">
    <source>
        <dbReference type="EMBL" id="KKU62393.1"/>
    </source>
</evidence>
<comment type="caution">
    <text evidence="1">The sequence shown here is derived from an EMBL/GenBank/DDBJ whole genome shotgun (WGS) entry which is preliminary data.</text>
</comment>
<gene>
    <name evidence="1" type="ORF">UX86_C0049G0006</name>
</gene>
<dbReference type="EMBL" id="LCNU01000049">
    <property type="protein sequence ID" value="KKU62393.1"/>
    <property type="molecule type" value="Genomic_DNA"/>
</dbReference>
<name>A0A0G1U877_9BACT</name>
<dbReference type="AlphaFoldDB" id="A0A0G1U877"/>
<dbReference type="STRING" id="1618364.UX86_C0049G0006"/>
<sequence length="67" mass="7761">MPAGPQKNKFMTSSSLNTCIRCGKTRIISKTWTEDVEMFFGKSRLAKEERISRIKNARKLRTQAVKR</sequence>